<evidence type="ECO:0000256" key="3">
    <source>
        <dbReference type="ARBA" id="ARBA00022833"/>
    </source>
</evidence>
<evidence type="ECO:0000256" key="4">
    <source>
        <dbReference type="ARBA" id="ARBA00023002"/>
    </source>
</evidence>
<evidence type="ECO:0000256" key="2">
    <source>
        <dbReference type="ARBA" id="ARBA00022723"/>
    </source>
</evidence>
<dbReference type="Pfam" id="PF08240">
    <property type="entry name" value="ADH_N"/>
    <property type="match status" value="1"/>
</dbReference>
<dbReference type="EMBL" id="CAJVPP010001608">
    <property type="protein sequence ID" value="CAG8564622.1"/>
    <property type="molecule type" value="Genomic_DNA"/>
</dbReference>
<dbReference type="PROSITE" id="PS00059">
    <property type="entry name" value="ADH_ZINC"/>
    <property type="match status" value="1"/>
</dbReference>
<keyword evidence="3 5" id="KW-0862">Zinc</keyword>
<dbReference type="PANTHER" id="PTHR42813:SF1">
    <property type="entry name" value="DEHYDROGENASE, PUTATIVE (AFU_ORTHOLOGUE AFUA_5G03930)-RELATED"/>
    <property type="match status" value="1"/>
</dbReference>
<dbReference type="PANTHER" id="PTHR42813">
    <property type="entry name" value="ZINC-TYPE ALCOHOL DEHYDROGENASE-LIKE"/>
    <property type="match status" value="1"/>
</dbReference>
<dbReference type="InterPro" id="IPR002328">
    <property type="entry name" value="ADH_Zn_CS"/>
</dbReference>
<dbReference type="InterPro" id="IPR011032">
    <property type="entry name" value="GroES-like_sf"/>
</dbReference>
<evidence type="ECO:0000313" key="8">
    <source>
        <dbReference type="EMBL" id="CAG8564622.1"/>
    </source>
</evidence>
<evidence type="ECO:0000256" key="1">
    <source>
        <dbReference type="ARBA" id="ARBA00001947"/>
    </source>
</evidence>
<sequence>MTTAVPATVITDSAKNLNDTMVAVEWHGTTDVRINSKRQRPVLTQPTDAIVRVTGTTICGSDLHLYHNEIHGMERGDVLGHEGVGVVVEVGEKVANIKPNNRVVISAVIACGNCEYCQNKLYSSCDITNPSKEMEELYGHRTAGLFGYSHLTGGYDGIQAEYVRVPFADVNLLQVSEEDYHALGEKLVLLSDVACTGWHANELGEVSKGDVVGIWGCGPIGLSAIAWAKYRGASRIIAIDCVPERLAKAHDIGAETINFKENKDIVGKMKVFVPGGLDVAIECTGFRYTKTVKQQVEKSLFSETDSIDALGEAIRCAKKGGRISIIGDFVGKANNFPIGAVMEKSLTLRGGQVLVQKYWAQLLQIMRSNQVNMNFFTHHGKLEDTPKFYKMFDKKENGIIKVFFVASDLEAFSHYPADDSLAPLPYRVGAVPIIRISSSSRTRLNYYCNNTSSWVNNPTLTDLCINMIGRADIEGSKSNVAMNAWLPQTSYPCGNFSDTSNLKFRGNKGSIGHTFMVCIHTENQNQGSFYPFILLEIAVLNELPLGHLRYLLADVPPQPNSPPDNVLKYGSLIL</sequence>
<dbReference type="CDD" id="cd08283">
    <property type="entry name" value="FDH_like_1"/>
    <property type="match status" value="1"/>
</dbReference>
<dbReference type="SUPFAM" id="SSF50129">
    <property type="entry name" value="GroES-like"/>
    <property type="match status" value="1"/>
</dbReference>
<evidence type="ECO:0000313" key="9">
    <source>
        <dbReference type="Proteomes" id="UP000789375"/>
    </source>
</evidence>
<comment type="cofactor">
    <cofactor evidence="1 5">
        <name>Zn(2+)</name>
        <dbReference type="ChEBI" id="CHEBI:29105"/>
    </cofactor>
</comment>
<keyword evidence="9" id="KW-1185">Reference proteome</keyword>
<dbReference type="SUPFAM" id="SSF51735">
    <property type="entry name" value="NAD(P)-binding Rossmann-fold domains"/>
    <property type="match status" value="1"/>
</dbReference>
<keyword evidence="2 5" id="KW-0479">Metal-binding</keyword>
<dbReference type="AlphaFoldDB" id="A0A9N9BHC7"/>
<dbReference type="InterPro" id="IPR036291">
    <property type="entry name" value="NAD(P)-bd_dom_sf"/>
</dbReference>
<name>A0A9N9BHC7_FUNMO</name>
<evidence type="ECO:0000259" key="7">
    <source>
        <dbReference type="Pfam" id="PF08240"/>
    </source>
</evidence>
<feature type="domain" description="Alcohol dehydrogenase-like C-terminal" evidence="6">
    <location>
        <begin position="219"/>
        <end position="293"/>
    </location>
</feature>
<protein>
    <submittedName>
        <fullName evidence="8">13488_t:CDS:1</fullName>
    </submittedName>
</protein>
<comment type="caution">
    <text evidence="8">The sequence shown here is derived from an EMBL/GenBank/DDBJ whole genome shotgun (WGS) entry which is preliminary data.</text>
</comment>
<feature type="domain" description="Alcohol dehydrogenase-like N-terminal" evidence="7">
    <location>
        <begin position="46"/>
        <end position="169"/>
    </location>
</feature>
<dbReference type="InterPro" id="IPR013154">
    <property type="entry name" value="ADH-like_N"/>
</dbReference>
<reference evidence="8" key="1">
    <citation type="submission" date="2021-06" db="EMBL/GenBank/DDBJ databases">
        <authorList>
            <person name="Kallberg Y."/>
            <person name="Tangrot J."/>
            <person name="Rosling A."/>
        </authorList>
    </citation>
    <scope>NUCLEOTIDE SEQUENCE</scope>
    <source>
        <strain evidence="8">87-6 pot B 2015</strain>
    </source>
</reference>
<evidence type="ECO:0000259" key="6">
    <source>
        <dbReference type="Pfam" id="PF00107"/>
    </source>
</evidence>
<dbReference type="GO" id="GO:0008270">
    <property type="term" value="F:zinc ion binding"/>
    <property type="evidence" value="ECO:0007669"/>
    <property type="project" value="InterPro"/>
</dbReference>
<keyword evidence="4" id="KW-0560">Oxidoreductase</keyword>
<accession>A0A9N9BHC7</accession>
<dbReference type="Gene3D" id="3.40.50.720">
    <property type="entry name" value="NAD(P)-binding Rossmann-like Domain"/>
    <property type="match status" value="1"/>
</dbReference>
<dbReference type="GO" id="GO:0016491">
    <property type="term" value="F:oxidoreductase activity"/>
    <property type="evidence" value="ECO:0007669"/>
    <property type="project" value="UniProtKB-KW"/>
</dbReference>
<dbReference type="InterPro" id="IPR013149">
    <property type="entry name" value="ADH-like_C"/>
</dbReference>
<organism evidence="8 9">
    <name type="scientific">Funneliformis mosseae</name>
    <name type="common">Endomycorrhizal fungus</name>
    <name type="synonym">Glomus mosseae</name>
    <dbReference type="NCBI Taxonomy" id="27381"/>
    <lineage>
        <taxon>Eukaryota</taxon>
        <taxon>Fungi</taxon>
        <taxon>Fungi incertae sedis</taxon>
        <taxon>Mucoromycota</taxon>
        <taxon>Glomeromycotina</taxon>
        <taxon>Glomeromycetes</taxon>
        <taxon>Glomerales</taxon>
        <taxon>Glomeraceae</taxon>
        <taxon>Funneliformis</taxon>
    </lineage>
</organism>
<gene>
    <name evidence="8" type="ORF">FMOSSE_LOCUS7137</name>
</gene>
<dbReference type="Proteomes" id="UP000789375">
    <property type="component" value="Unassembled WGS sequence"/>
</dbReference>
<comment type="similarity">
    <text evidence="5">Belongs to the zinc-containing alcohol dehydrogenase family.</text>
</comment>
<evidence type="ECO:0000256" key="5">
    <source>
        <dbReference type="RuleBase" id="RU361277"/>
    </source>
</evidence>
<proteinExistence type="inferred from homology"/>
<dbReference type="Gene3D" id="3.90.180.10">
    <property type="entry name" value="Medium-chain alcohol dehydrogenases, catalytic domain"/>
    <property type="match status" value="1"/>
</dbReference>
<dbReference type="Pfam" id="PF00107">
    <property type="entry name" value="ADH_zinc_N"/>
    <property type="match status" value="1"/>
</dbReference>